<feature type="transmembrane region" description="Helical" evidence="1">
    <location>
        <begin position="45"/>
        <end position="65"/>
    </location>
</feature>
<dbReference type="RefSeq" id="WP_133991696.1">
    <property type="nucleotide sequence ID" value="NZ_SODV01000001.1"/>
</dbReference>
<organism evidence="2 3">
    <name type="scientific">Dinghuibacter silviterrae</name>
    <dbReference type="NCBI Taxonomy" id="1539049"/>
    <lineage>
        <taxon>Bacteria</taxon>
        <taxon>Pseudomonadati</taxon>
        <taxon>Bacteroidota</taxon>
        <taxon>Chitinophagia</taxon>
        <taxon>Chitinophagales</taxon>
        <taxon>Chitinophagaceae</taxon>
        <taxon>Dinghuibacter</taxon>
    </lineage>
</organism>
<gene>
    <name evidence="2" type="ORF">EDB95_1297</name>
</gene>
<evidence type="ECO:0000256" key="1">
    <source>
        <dbReference type="SAM" id="Phobius"/>
    </source>
</evidence>
<keyword evidence="3" id="KW-1185">Reference proteome</keyword>
<keyword evidence="1" id="KW-1133">Transmembrane helix</keyword>
<evidence type="ECO:0000313" key="2">
    <source>
        <dbReference type="EMBL" id="TDX00278.1"/>
    </source>
</evidence>
<reference evidence="2 3" key="1">
    <citation type="submission" date="2019-03" db="EMBL/GenBank/DDBJ databases">
        <title>Genomic Encyclopedia of Type Strains, Phase IV (KMG-IV): sequencing the most valuable type-strain genomes for metagenomic binning, comparative biology and taxonomic classification.</title>
        <authorList>
            <person name="Goeker M."/>
        </authorList>
    </citation>
    <scope>NUCLEOTIDE SEQUENCE [LARGE SCALE GENOMIC DNA]</scope>
    <source>
        <strain evidence="2 3">DSM 100059</strain>
    </source>
</reference>
<dbReference type="AlphaFoldDB" id="A0A4R8DR52"/>
<feature type="transmembrane region" description="Helical" evidence="1">
    <location>
        <begin position="7"/>
        <end position="25"/>
    </location>
</feature>
<proteinExistence type="predicted"/>
<accession>A0A4R8DR52</accession>
<dbReference type="InterPro" id="IPR025635">
    <property type="entry name" value="DUF4293"/>
</dbReference>
<feature type="transmembrane region" description="Helical" evidence="1">
    <location>
        <begin position="108"/>
        <end position="128"/>
    </location>
</feature>
<dbReference type="EMBL" id="SODV01000001">
    <property type="protein sequence ID" value="TDX00278.1"/>
    <property type="molecule type" value="Genomic_DNA"/>
</dbReference>
<comment type="caution">
    <text evidence="2">The sequence shown here is derived from an EMBL/GenBank/DDBJ whole genome shotgun (WGS) entry which is preliminary data.</text>
</comment>
<dbReference type="Pfam" id="PF14126">
    <property type="entry name" value="DUF4293"/>
    <property type="match status" value="1"/>
</dbReference>
<dbReference type="Proteomes" id="UP000294498">
    <property type="component" value="Unassembled WGS sequence"/>
</dbReference>
<keyword evidence="1" id="KW-0472">Membrane</keyword>
<dbReference type="OrthoDB" id="594989at2"/>
<protein>
    <submittedName>
        <fullName evidence="2">Uncharacterized protein DUF4293</fullName>
    </submittedName>
</protein>
<keyword evidence="1" id="KW-0812">Transmembrane</keyword>
<name>A0A4R8DR52_9BACT</name>
<evidence type="ECO:0000313" key="3">
    <source>
        <dbReference type="Proteomes" id="UP000294498"/>
    </source>
</evidence>
<sequence length="142" mass="15806">MIQRIQTVWLLLSGLLTLAAFELAFFKVTLKDSTNQLYYANNSSFLVYLAVVLLAVVCFGTIFLFKQRPLQLRLCVLGIVLAIALLVLENHQIDVVKAAATYSDGSFRAGIALPILVIIGLILAMRGIRKDQKLVKSLDRLR</sequence>
<feature type="transmembrane region" description="Helical" evidence="1">
    <location>
        <begin position="72"/>
        <end position="88"/>
    </location>
</feature>